<comment type="caution">
    <text evidence="2">The sequence shown here is derived from an EMBL/GenBank/DDBJ whole genome shotgun (WGS) entry which is preliminary data.</text>
</comment>
<dbReference type="EMBL" id="SEKV01000268">
    <property type="protein sequence ID" value="TFY60169.1"/>
    <property type="molecule type" value="Genomic_DNA"/>
</dbReference>
<organism evidence="2 3">
    <name type="scientific">Rhodofomes roseus</name>
    <dbReference type="NCBI Taxonomy" id="34475"/>
    <lineage>
        <taxon>Eukaryota</taxon>
        <taxon>Fungi</taxon>
        <taxon>Dikarya</taxon>
        <taxon>Basidiomycota</taxon>
        <taxon>Agaricomycotina</taxon>
        <taxon>Agaricomycetes</taxon>
        <taxon>Polyporales</taxon>
        <taxon>Rhodofomes</taxon>
    </lineage>
</organism>
<dbReference type="AlphaFoldDB" id="A0A4Y9YGX2"/>
<evidence type="ECO:0000313" key="2">
    <source>
        <dbReference type="EMBL" id="TFY60169.1"/>
    </source>
</evidence>
<sequence length="270" mass="27345">MLAAMIYALFFLLAAVHAVPLRREVHERDVISPPITSPDASTVWNVGETVTVTCFAARRNLSALPPDVNVTGAIGKVVLGYSTWDSENLMIDSPLAQSFLLSAGQVSFTVPSVPTRTNYIVDLFGDSGNISPNFTIIGTSDSSSATSTAATSTSVAVSETTSESVSVIVTTELSTAVTTMPSNTGTASSAYTPSTAASVETSASGFPASSAASVPTASAASSVAAPTSSSSSISAASDNSDTSGAMSLMGSSFFHPSLAAVIATLSFIML</sequence>
<dbReference type="STRING" id="34475.A0A4Y9YGX2"/>
<dbReference type="Proteomes" id="UP000298390">
    <property type="component" value="Unassembled WGS sequence"/>
</dbReference>
<keyword evidence="1" id="KW-0732">Signal</keyword>
<evidence type="ECO:0000256" key="1">
    <source>
        <dbReference type="SAM" id="SignalP"/>
    </source>
</evidence>
<name>A0A4Y9YGX2_9APHY</name>
<proteinExistence type="predicted"/>
<gene>
    <name evidence="2" type="ORF">EVJ58_g5317</name>
</gene>
<evidence type="ECO:0000313" key="3">
    <source>
        <dbReference type="Proteomes" id="UP000298390"/>
    </source>
</evidence>
<evidence type="ECO:0008006" key="4">
    <source>
        <dbReference type="Google" id="ProtNLM"/>
    </source>
</evidence>
<feature type="signal peptide" evidence="1">
    <location>
        <begin position="1"/>
        <end position="18"/>
    </location>
</feature>
<feature type="chain" id="PRO_5021402708" description="Ig-like domain-containing protein" evidence="1">
    <location>
        <begin position="19"/>
        <end position="270"/>
    </location>
</feature>
<accession>A0A4Y9YGX2</accession>
<reference evidence="2 3" key="1">
    <citation type="submission" date="2019-01" db="EMBL/GenBank/DDBJ databases">
        <title>Genome sequencing of the rare red list fungi Fomitopsis rosea.</title>
        <authorList>
            <person name="Buettner E."/>
            <person name="Kellner H."/>
        </authorList>
    </citation>
    <scope>NUCLEOTIDE SEQUENCE [LARGE SCALE GENOMIC DNA]</scope>
    <source>
        <strain evidence="2 3">DSM 105464</strain>
    </source>
</reference>
<protein>
    <recommendedName>
        <fullName evidence="4">Ig-like domain-containing protein</fullName>
    </recommendedName>
</protein>